<dbReference type="EMBL" id="JAHRIN010068661">
    <property type="protein sequence ID" value="MEQ2215674.1"/>
    <property type="molecule type" value="Genomic_DNA"/>
</dbReference>
<reference evidence="1 2" key="1">
    <citation type="submission" date="2021-06" db="EMBL/GenBank/DDBJ databases">
        <authorList>
            <person name="Palmer J.M."/>
        </authorList>
    </citation>
    <scope>NUCLEOTIDE SEQUENCE [LARGE SCALE GENOMIC DNA]</scope>
    <source>
        <strain evidence="1 2">XC_2019</strain>
        <tissue evidence="1">Muscle</tissue>
    </source>
</reference>
<dbReference type="Proteomes" id="UP001434883">
    <property type="component" value="Unassembled WGS sequence"/>
</dbReference>
<protein>
    <submittedName>
        <fullName evidence="1">Uncharacterized protein</fullName>
    </submittedName>
</protein>
<name>A0ABV0S526_9TELE</name>
<organism evidence="1 2">
    <name type="scientific">Xenoophorus captivus</name>
    <dbReference type="NCBI Taxonomy" id="1517983"/>
    <lineage>
        <taxon>Eukaryota</taxon>
        <taxon>Metazoa</taxon>
        <taxon>Chordata</taxon>
        <taxon>Craniata</taxon>
        <taxon>Vertebrata</taxon>
        <taxon>Euteleostomi</taxon>
        <taxon>Actinopterygii</taxon>
        <taxon>Neopterygii</taxon>
        <taxon>Teleostei</taxon>
        <taxon>Neoteleostei</taxon>
        <taxon>Acanthomorphata</taxon>
        <taxon>Ovalentaria</taxon>
        <taxon>Atherinomorphae</taxon>
        <taxon>Cyprinodontiformes</taxon>
        <taxon>Goodeidae</taxon>
        <taxon>Xenoophorus</taxon>
    </lineage>
</organism>
<gene>
    <name evidence="1" type="ORF">XENOCAPTIV_004231</name>
</gene>
<sequence length="137" mass="15857">VRCIDFIEQNLQMQQLVACSYFWNSSSGGVPLRLLLPEHGQLALTQQSLNKRSWRASWRKQNLSDWGRGGRLVNRFVAQRRRKAGCCYYHESRGLPPCEQLQSGQLEAEPEAYLSVLRVERFSRDQKTQGNKCRGDK</sequence>
<feature type="non-terminal residue" evidence="1">
    <location>
        <position position="1"/>
    </location>
</feature>
<accession>A0ABV0S526</accession>
<evidence type="ECO:0000313" key="2">
    <source>
        <dbReference type="Proteomes" id="UP001434883"/>
    </source>
</evidence>
<proteinExistence type="predicted"/>
<evidence type="ECO:0000313" key="1">
    <source>
        <dbReference type="EMBL" id="MEQ2215674.1"/>
    </source>
</evidence>
<comment type="caution">
    <text evidence="1">The sequence shown here is derived from an EMBL/GenBank/DDBJ whole genome shotgun (WGS) entry which is preliminary data.</text>
</comment>
<keyword evidence="2" id="KW-1185">Reference proteome</keyword>